<name>A0A1H8Y6V7_9PSEU</name>
<dbReference type="InterPro" id="IPR029069">
    <property type="entry name" value="HotDog_dom_sf"/>
</dbReference>
<dbReference type="InterPro" id="IPR050563">
    <property type="entry name" value="4-hydroxybenzoyl-CoA_TE"/>
</dbReference>
<keyword evidence="1" id="KW-0378">Hydrolase</keyword>
<dbReference type="GO" id="GO:0047617">
    <property type="term" value="F:fatty acyl-CoA hydrolase activity"/>
    <property type="evidence" value="ECO:0007669"/>
    <property type="project" value="TreeGrafter"/>
</dbReference>
<dbReference type="PANTHER" id="PTHR31793:SF24">
    <property type="entry name" value="LONG-CHAIN ACYL-COA THIOESTERASE FADM"/>
    <property type="match status" value="1"/>
</dbReference>
<evidence type="ECO:0000313" key="2">
    <source>
        <dbReference type="Proteomes" id="UP000198582"/>
    </source>
</evidence>
<organism evidence="1 2">
    <name type="scientific">Amycolatopsis saalfeldensis</name>
    <dbReference type="NCBI Taxonomy" id="394193"/>
    <lineage>
        <taxon>Bacteria</taxon>
        <taxon>Bacillati</taxon>
        <taxon>Actinomycetota</taxon>
        <taxon>Actinomycetes</taxon>
        <taxon>Pseudonocardiales</taxon>
        <taxon>Pseudonocardiaceae</taxon>
        <taxon>Amycolatopsis</taxon>
    </lineage>
</organism>
<dbReference type="Pfam" id="PF13279">
    <property type="entry name" value="4HBT_2"/>
    <property type="match status" value="1"/>
</dbReference>
<dbReference type="STRING" id="394193.SAMN04489732_111280"/>
<reference evidence="1 2" key="1">
    <citation type="submission" date="2016-10" db="EMBL/GenBank/DDBJ databases">
        <authorList>
            <person name="de Groot N.N."/>
        </authorList>
    </citation>
    <scope>NUCLEOTIDE SEQUENCE [LARGE SCALE GENOMIC DNA]</scope>
    <source>
        <strain evidence="1 2">DSM 44993</strain>
    </source>
</reference>
<sequence>MTDREPFRTRLKVRQYELDALGHVNQAVYHSYGEVSRLEAFEAAGNARVGVDNAAPVLLESHIVYRRELRGGDVVDVTCDTTFGEGKVFWMTSRILKLDGTLSAEIKCTLGVMDLERRKLVADPKGHFERAGLDLKVLSTAE</sequence>
<dbReference type="AlphaFoldDB" id="A0A1H8Y6V7"/>
<dbReference type="SUPFAM" id="SSF54637">
    <property type="entry name" value="Thioesterase/thiol ester dehydrase-isomerase"/>
    <property type="match status" value="1"/>
</dbReference>
<dbReference type="EMBL" id="FOEF01000011">
    <property type="protein sequence ID" value="SEP48020.1"/>
    <property type="molecule type" value="Genomic_DNA"/>
</dbReference>
<keyword evidence="2" id="KW-1185">Reference proteome</keyword>
<dbReference type="RefSeq" id="WP_091620533.1">
    <property type="nucleotide sequence ID" value="NZ_FOEF01000011.1"/>
</dbReference>
<proteinExistence type="predicted"/>
<accession>A0A1H8Y6V7</accession>
<dbReference type="PANTHER" id="PTHR31793">
    <property type="entry name" value="4-HYDROXYBENZOYL-COA THIOESTERASE FAMILY MEMBER"/>
    <property type="match status" value="1"/>
</dbReference>
<protein>
    <submittedName>
        <fullName evidence="1">Acyl-CoA thioester hydrolase</fullName>
    </submittedName>
</protein>
<dbReference type="Proteomes" id="UP000198582">
    <property type="component" value="Unassembled WGS sequence"/>
</dbReference>
<dbReference type="OrthoDB" id="3683044at2"/>
<dbReference type="CDD" id="cd00586">
    <property type="entry name" value="4HBT"/>
    <property type="match status" value="1"/>
</dbReference>
<dbReference type="Gene3D" id="3.10.129.10">
    <property type="entry name" value="Hotdog Thioesterase"/>
    <property type="match status" value="1"/>
</dbReference>
<gene>
    <name evidence="1" type="ORF">SAMN04489732_111280</name>
</gene>
<evidence type="ECO:0000313" key="1">
    <source>
        <dbReference type="EMBL" id="SEP48020.1"/>
    </source>
</evidence>